<organism evidence="6 7">
    <name type="scientific">Actinoplanes awajinensis subsp. mycoplanecinus</name>
    <dbReference type="NCBI Taxonomy" id="135947"/>
    <lineage>
        <taxon>Bacteria</taxon>
        <taxon>Bacillati</taxon>
        <taxon>Actinomycetota</taxon>
        <taxon>Actinomycetes</taxon>
        <taxon>Micromonosporales</taxon>
        <taxon>Micromonosporaceae</taxon>
        <taxon>Actinoplanes</taxon>
    </lineage>
</organism>
<feature type="domain" description="PIN" evidence="5">
    <location>
        <begin position="40"/>
        <end position="74"/>
    </location>
</feature>
<keyword evidence="2" id="KW-0479">Metal-binding</keyword>
<reference evidence="6 7" key="1">
    <citation type="submission" date="2015-10" db="EMBL/GenBank/DDBJ databases">
        <authorList>
            <person name="Gilbert D.G."/>
        </authorList>
    </citation>
    <scope>NUCLEOTIDE SEQUENCE [LARGE SCALE GENOMIC DNA]</scope>
    <source>
        <strain evidence="6 7">NRRL B-16712</strain>
    </source>
</reference>
<keyword evidence="1" id="KW-0540">Nuclease</keyword>
<dbReference type="InterPro" id="IPR029060">
    <property type="entry name" value="PIN-like_dom_sf"/>
</dbReference>
<dbReference type="Proteomes" id="UP000053244">
    <property type="component" value="Unassembled WGS sequence"/>
</dbReference>
<evidence type="ECO:0000256" key="4">
    <source>
        <dbReference type="ARBA" id="ARBA00022842"/>
    </source>
</evidence>
<evidence type="ECO:0000256" key="1">
    <source>
        <dbReference type="ARBA" id="ARBA00022722"/>
    </source>
</evidence>
<dbReference type="AlphaFoldDB" id="A0A0X3VD64"/>
<dbReference type="EMBL" id="LLZH01000001">
    <property type="protein sequence ID" value="KUL42544.1"/>
    <property type="molecule type" value="Genomic_DNA"/>
</dbReference>
<protein>
    <recommendedName>
        <fullName evidence="5">PIN domain-containing protein</fullName>
    </recommendedName>
</protein>
<evidence type="ECO:0000313" key="6">
    <source>
        <dbReference type="EMBL" id="KUL42544.1"/>
    </source>
</evidence>
<dbReference type="SUPFAM" id="SSF88723">
    <property type="entry name" value="PIN domain-like"/>
    <property type="match status" value="1"/>
</dbReference>
<evidence type="ECO:0000256" key="2">
    <source>
        <dbReference type="ARBA" id="ARBA00022723"/>
    </source>
</evidence>
<evidence type="ECO:0000256" key="3">
    <source>
        <dbReference type="ARBA" id="ARBA00022801"/>
    </source>
</evidence>
<dbReference type="GO" id="GO:0016787">
    <property type="term" value="F:hydrolase activity"/>
    <property type="evidence" value="ECO:0007669"/>
    <property type="project" value="UniProtKB-KW"/>
</dbReference>
<name>A0A0X3VD64_9ACTN</name>
<sequence>MCSLTELEIFYSALSVAHRCKLQSELKDIYNWVVLPDRAHARPAGPIDLLVAATAEEHGMTLLHYDGDFEQVAEVTGQPTLWLAEPGSIP</sequence>
<dbReference type="Pfam" id="PF01850">
    <property type="entry name" value="PIN"/>
    <property type="match status" value="1"/>
</dbReference>
<accession>A0A0X3VD64</accession>
<evidence type="ECO:0000259" key="5">
    <source>
        <dbReference type="Pfam" id="PF01850"/>
    </source>
</evidence>
<keyword evidence="3" id="KW-0378">Hydrolase</keyword>
<dbReference type="GO" id="GO:0046872">
    <property type="term" value="F:metal ion binding"/>
    <property type="evidence" value="ECO:0007669"/>
    <property type="project" value="UniProtKB-KW"/>
</dbReference>
<dbReference type="Gene3D" id="3.40.50.1010">
    <property type="entry name" value="5'-nuclease"/>
    <property type="match status" value="1"/>
</dbReference>
<dbReference type="GO" id="GO:0004518">
    <property type="term" value="F:nuclease activity"/>
    <property type="evidence" value="ECO:0007669"/>
    <property type="project" value="UniProtKB-KW"/>
</dbReference>
<comment type="caution">
    <text evidence="6">The sequence shown here is derived from an EMBL/GenBank/DDBJ whole genome shotgun (WGS) entry which is preliminary data.</text>
</comment>
<keyword evidence="4" id="KW-0460">Magnesium</keyword>
<keyword evidence="7" id="KW-1185">Reference proteome</keyword>
<evidence type="ECO:0000313" key="7">
    <source>
        <dbReference type="Proteomes" id="UP000053244"/>
    </source>
</evidence>
<proteinExistence type="predicted"/>
<gene>
    <name evidence="6" type="ORF">ADL15_00900</name>
</gene>
<dbReference type="InterPro" id="IPR002716">
    <property type="entry name" value="PIN_dom"/>
</dbReference>